<name>A0A0R1KDW1_9LACO</name>
<accession>A0A0R1KDW1</accession>
<dbReference type="STRING" id="1423775.FD03_GL000416"/>
<evidence type="ECO:0000313" key="2">
    <source>
        <dbReference type="EMBL" id="KRK79715.1"/>
    </source>
</evidence>
<dbReference type="AlphaFoldDB" id="A0A0R1KDW1"/>
<protein>
    <recommendedName>
        <fullName evidence="1">Bacterial archaeo-eukaryotic release factor family 8 domain-containing protein</fullName>
    </recommendedName>
</protein>
<gene>
    <name evidence="2" type="ORF">FD03_GL000416</name>
</gene>
<comment type="caution">
    <text evidence="2">The sequence shown here is derived from an EMBL/GenBank/DDBJ whole genome shotgun (WGS) entry which is preliminary data.</text>
</comment>
<dbReference type="OrthoDB" id="2272287at2"/>
<dbReference type="Pfam" id="PF18851">
    <property type="entry name" value="baeRF_family8"/>
    <property type="match status" value="1"/>
</dbReference>
<dbReference type="InterPro" id="IPR040830">
    <property type="entry name" value="Bact_RF_family8"/>
</dbReference>
<dbReference type="RefSeq" id="WP_025023818.1">
    <property type="nucleotide sequence ID" value="NZ_AZDZ01000011.1"/>
</dbReference>
<dbReference type="Proteomes" id="UP000051248">
    <property type="component" value="Unassembled WGS sequence"/>
</dbReference>
<keyword evidence="3" id="KW-1185">Reference proteome</keyword>
<evidence type="ECO:0000313" key="3">
    <source>
        <dbReference type="Proteomes" id="UP000051248"/>
    </source>
</evidence>
<proteinExistence type="predicted"/>
<dbReference type="eggNOG" id="COG1537">
    <property type="taxonomic scope" value="Bacteria"/>
</dbReference>
<dbReference type="EMBL" id="AZDZ01000011">
    <property type="protein sequence ID" value="KRK79715.1"/>
    <property type="molecule type" value="Genomic_DNA"/>
</dbReference>
<dbReference type="PATRIC" id="fig|1423775.4.peg.425"/>
<reference evidence="2 3" key="1">
    <citation type="journal article" date="2015" name="Genome Announc.">
        <title>Expanding the biotechnology potential of lactobacilli through comparative genomics of 213 strains and associated genera.</title>
        <authorList>
            <person name="Sun Z."/>
            <person name="Harris H.M."/>
            <person name="McCann A."/>
            <person name="Guo C."/>
            <person name="Argimon S."/>
            <person name="Zhang W."/>
            <person name="Yang X."/>
            <person name="Jeffery I.B."/>
            <person name="Cooney J.C."/>
            <person name="Kagawa T.F."/>
            <person name="Liu W."/>
            <person name="Song Y."/>
            <person name="Salvetti E."/>
            <person name="Wrobel A."/>
            <person name="Rasinkangas P."/>
            <person name="Parkhill J."/>
            <person name="Rea M.C."/>
            <person name="O'Sullivan O."/>
            <person name="Ritari J."/>
            <person name="Douillard F.P."/>
            <person name="Paul Ross R."/>
            <person name="Yang R."/>
            <person name="Briner A.E."/>
            <person name="Felis G.E."/>
            <person name="de Vos W.M."/>
            <person name="Barrangou R."/>
            <person name="Klaenhammer T.R."/>
            <person name="Caufield P.W."/>
            <person name="Cui Y."/>
            <person name="Zhang H."/>
            <person name="O'Toole P.W."/>
        </authorList>
    </citation>
    <scope>NUCLEOTIDE SEQUENCE [LARGE SCALE GENOMIC DNA]</scope>
    <source>
        <strain evidence="2 3">DSM 19682</strain>
    </source>
</reference>
<evidence type="ECO:0000259" key="1">
    <source>
        <dbReference type="Pfam" id="PF18851"/>
    </source>
</evidence>
<feature type="domain" description="Bacterial archaeo-eukaryotic release factor family 8" evidence="1">
    <location>
        <begin position="127"/>
        <end position="268"/>
    </location>
</feature>
<organism evidence="2 3">
    <name type="scientific">Companilactobacillus nodensis DSM 19682 = JCM 14932 = NBRC 107160</name>
    <dbReference type="NCBI Taxonomy" id="1423775"/>
    <lineage>
        <taxon>Bacteria</taxon>
        <taxon>Bacillati</taxon>
        <taxon>Bacillota</taxon>
        <taxon>Bacilli</taxon>
        <taxon>Lactobacillales</taxon>
        <taxon>Lactobacillaceae</taxon>
        <taxon>Companilactobacillus</taxon>
    </lineage>
</organism>
<sequence>MKITIQKELLQLLSSNVEPKISIILPIHPENPQVENNILTYKNLLKDVKKDLELNYSRRDWSNVVSKLENLILDRNLWNSSNQSLLIFANNEDLQICELNHAVQPKAHVGSTFLIQDLFSQEELSNKPQYIINLSRDRINVIDIASLKAIEFAEIHTSFSDYYSDFDANSNLNTGSYGGLNGSYHGHRTKSEEQQKDQLIYYRYLDRELSKMHKEQGFNFIIAGLPEILDNYLNSYGNSSYIYDVIHGSVINISQRDLANKIEEIFHDQKLIKAQSLMKEYNQADRQDKVLNDVDSIAHALNNERVKSLISFNSGDSYSVDQNKLMLQAALNKIHCRVIETTEKSDLPTISAIVY</sequence>